<dbReference type="HOGENOM" id="CLU_467767_0_0_1"/>
<reference evidence="3" key="1">
    <citation type="journal article" date="2015" name="BMC Genomics">
        <title>Genomic and transcriptomic analysis of the endophytic fungus Pestalotiopsis fici reveals its lifestyle and high potential for synthesis of natural products.</title>
        <authorList>
            <person name="Wang X."/>
            <person name="Zhang X."/>
            <person name="Liu L."/>
            <person name="Xiang M."/>
            <person name="Wang W."/>
            <person name="Sun X."/>
            <person name="Che Y."/>
            <person name="Guo L."/>
            <person name="Liu G."/>
            <person name="Guo L."/>
            <person name="Wang C."/>
            <person name="Yin W.B."/>
            <person name="Stadler M."/>
            <person name="Zhang X."/>
            <person name="Liu X."/>
        </authorList>
    </citation>
    <scope>NUCLEOTIDE SEQUENCE [LARGE SCALE GENOMIC DNA]</scope>
    <source>
        <strain evidence="3">W106-1 / CGMCC3.15140</strain>
    </source>
</reference>
<keyword evidence="3" id="KW-1185">Reference proteome</keyword>
<proteinExistence type="predicted"/>
<dbReference type="RefSeq" id="XP_007833144.1">
    <property type="nucleotide sequence ID" value="XM_007834953.1"/>
</dbReference>
<feature type="compositionally biased region" description="Polar residues" evidence="1">
    <location>
        <begin position="76"/>
        <end position="85"/>
    </location>
</feature>
<gene>
    <name evidence="2" type="ORF">PFICI_06372</name>
</gene>
<evidence type="ECO:0008006" key="4">
    <source>
        <dbReference type="Google" id="ProtNLM"/>
    </source>
</evidence>
<feature type="compositionally biased region" description="Acidic residues" evidence="1">
    <location>
        <begin position="303"/>
        <end position="313"/>
    </location>
</feature>
<feature type="region of interest" description="Disordered" evidence="1">
    <location>
        <begin position="1"/>
        <end position="46"/>
    </location>
</feature>
<dbReference type="Proteomes" id="UP000030651">
    <property type="component" value="Unassembled WGS sequence"/>
</dbReference>
<dbReference type="EMBL" id="KI912112">
    <property type="protein sequence ID" value="ETS81370.1"/>
    <property type="molecule type" value="Genomic_DNA"/>
</dbReference>
<feature type="region of interest" description="Disordered" evidence="1">
    <location>
        <begin position="76"/>
        <end position="167"/>
    </location>
</feature>
<accession>W3X5P3</accession>
<feature type="compositionally biased region" description="Polar residues" evidence="1">
    <location>
        <begin position="529"/>
        <end position="539"/>
    </location>
</feature>
<feature type="region of interest" description="Disordered" evidence="1">
    <location>
        <begin position="259"/>
        <end position="325"/>
    </location>
</feature>
<dbReference type="InParanoid" id="W3X5P3"/>
<dbReference type="GeneID" id="19271385"/>
<evidence type="ECO:0000313" key="2">
    <source>
        <dbReference type="EMBL" id="ETS81370.1"/>
    </source>
</evidence>
<dbReference type="OrthoDB" id="4161727at2759"/>
<feature type="compositionally biased region" description="Basic and acidic residues" evidence="1">
    <location>
        <begin position="86"/>
        <end position="107"/>
    </location>
</feature>
<feature type="region of interest" description="Disordered" evidence="1">
    <location>
        <begin position="376"/>
        <end position="397"/>
    </location>
</feature>
<dbReference type="eggNOG" id="ENOG502TBZ2">
    <property type="taxonomic scope" value="Eukaryota"/>
</dbReference>
<feature type="compositionally biased region" description="Polar residues" evidence="1">
    <location>
        <begin position="259"/>
        <end position="291"/>
    </location>
</feature>
<dbReference type="AlphaFoldDB" id="W3X5P3"/>
<name>W3X5P3_PESFW</name>
<feature type="compositionally biased region" description="Polar residues" evidence="1">
    <location>
        <begin position="128"/>
        <end position="138"/>
    </location>
</feature>
<dbReference type="PANTHER" id="PTHR38166">
    <property type="entry name" value="C2H2-TYPE DOMAIN-CONTAINING PROTEIN-RELATED"/>
    <property type="match status" value="1"/>
</dbReference>
<protein>
    <recommendedName>
        <fullName evidence="4">C2H2-type domain-containing protein</fullName>
    </recommendedName>
</protein>
<evidence type="ECO:0000313" key="3">
    <source>
        <dbReference type="Proteomes" id="UP000030651"/>
    </source>
</evidence>
<sequence length="583" mass="64537">MDPIGMFSKSLSRKSVSPDRDPLPNGLGRYHPLQAQIPRTLPSPTLYPIYEDQNTFDGERQEGCWHDCLESLSQSLHDTPGSQETTYHRYQDSRGNRKHDSEERLGSIKEASASSSIDSPDGGAKVSNHPSPLQSIGRQSAGRDEKPGKLRTARKTSGTASNEKDLQGELSLRLDTLTISDNITNETSLDTRAAAVHGSGTSQSPGSSIYLKEALFDTHSTGIYIGIAQRRQLPTQQLIINATPLFQTRTQSYNQVTRGHTAASGNPTHSNVNSSRTNGEANQSGSSTRQSAAPKKRKLNQQSDEEGSDDEEQAPSRTPKDKQDETKLVFACPYLKHDKTRHSLETCCNGRGWADIDRLKHHRRAMRCRRCQTKFGKSPDLSAHQEEEPPCKESNEPTWDVFDEEQEKLLRSRKGLSKLTKPEKWQKIYHILFPDVAEAEIPSPYSSPDDTQSVMDHFAQQLPGRVVGHLEKSLKALGLNVHTGQIVECVKDAIGKGLEDLLQNQNEFAESQSPEYHRHCANRGVAAGNSHQPSTQQEETFGGLLAPGPTRDLDPFGFDNLPESFYQTPAPIFMDSPVGEAVP</sequence>
<feature type="compositionally biased region" description="Basic and acidic residues" evidence="1">
    <location>
        <begin position="383"/>
        <end position="395"/>
    </location>
</feature>
<organism evidence="2 3">
    <name type="scientific">Pestalotiopsis fici (strain W106-1 / CGMCC3.15140)</name>
    <dbReference type="NCBI Taxonomy" id="1229662"/>
    <lineage>
        <taxon>Eukaryota</taxon>
        <taxon>Fungi</taxon>
        <taxon>Dikarya</taxon>
        <taxon>Ascomycota</taxon>
        <taxon>Pezizomycotina</taxon>
        <taxon>Sordariomycetes</taxon>
        <taxon>Xylariomycetidae</taxon>
        <taxon>Amphisphaeriales</taxon>
        <taxon>Sporocadaceae</taxon>
        <taxon>Pestalotiopsis</taxon>
    </lineage>
</organism>
<dbReference type="PANTHER" id="PTHR38166:SF1">
    <property type="entry name" value="C2H2-TYPE DOMAIN-CONTAINING PROTEIN"/>
    <property type="match status" value="1"/>
</dbReference>
<feature type="region of interest" description="Disordered" evidence="1">
    <location>
        <begin position="525"/>
        <end position="549"/>
    </location>
</feature>
<evidence type="ECO:0000256" key="1">
    <source>
        <dbReference type="SAM" id="MobiDB-lite"/>
    </source>
</evidence>
<dbReference type="KEGG" id="pfy:PFICI_06372"/>